<evidence type="ECO:0000256" key="6">
    <source>
        <dbReference type="ARBA" id="ARBA00023077"/>
    </source>
</evidence>
<evidence type="ECO:0000256" key="3">
    <source>
        <dbReference type="ARBA" id="ARBA00022448"/>
    </source>
</evidence>
<evidence type="ECO:0000256" key="5">
    <source>
        <dbReference type="ARBA" id="ARBA00022692"/>
    </source>
</evidence>
<keyword evidence="9 10" id="KW-0998">Cell outer membrane</keyword>
<evidence type="ECO:0000313" key="16">
    <source>
        <dbReference type="Proteomes" id="UP001139353"/>
    </source>
</evidence>
<feature type="domain" description="TonB-dependent receptor-like beta-barrel" evidence="13">
    <location>
        <begin position="255"/>
        <end position="714"/>
    </location>
</feature>
<accession>A0A9X2C2L7</accession>
<dbReference type="RefSeq" id="WP_275682211.1">
    <property type="nucleotide sequence ID" value="NZ_JAJLJH010000002.1"/>
</dbReference>
<dbReference type="Gene3D" id="2.40.170.20">
    <property type="entry name" value="TonB-dependent receptor, beta-barrel domain"/>
    <property type="match status" value="1"/>
</dbReference>
<sequence length="747" mass="79694">MNRLTPVASALLALSTVAPAWSQSAPTRDAAAAGSATTAATMPAAAGALMGVQEVEIQGESAKDFTRRDASLNKLSADLRDVPQSVTVLSKSLLQSQGASSLSDALRNVPGVTLGGAEGGQIGNNINLNGFTARTDIYLDGFRDRGQYYRDTFALDAVEVLMGPSSMLFGRGSTGGVVNQVSKVAQLKPVTEVDASATTNGMVRTTADVGRAIDATSAFRVAAMAQSGRTSTRDEMKNTDFGLAPSLKVGIGTNTEITLSALLQRNHDMPDYGFSPWKGRPVDARHDNFYGDRNDRTNQDVATFSALVSHRFGDDMTLRNEIQSNHVHVDARETASQSLGLPTDKPGGLACASGFCTAATTTPLDQLFVKLQSHDRVITDHAVFDQLDLTARLDTGFVHHEIITGAEIGQDTYRNQAYSRTGKCDGATMATGYVGCEPLLAPVYQDSPASAPDVAGNLSTSRANSYGAYLSDTLSLGSQFKLVGGIRRDRFDATINNTITAPKFITQNVSYTSYRAGGIWQPTPAQSYYVSYSTSFNPSLEQLTNTTGTTAPLPPETNKAYELGGKIDVLTGKLSVDGAVFQITQDNARSADSSGNYTATGTVRVRGARLGGSGLLAHGWKVFAGYAYLDARIIDGIGVGTQNMVPGNTPRNSGTLWTTYELVPHWDIGGGAVYASRRYANNTDTTLVGGYARWDGTLDYHQPKYDVRLNVFNVFDRKYFDALIQSDGGRSVPGTGRSAMLSFSYHV</sequence>
<dbReference type="InterPro" id="IPR039426">
    <property type="entry name" value="TonB-dep_rcpt-like"/>
</dbReference>
<comment type="caution">
    <text evidence="15">The sequence shown here is derived from an EMBL/GenBank/DDBJ whole genome shotgun (WGS) entry which is preliminary data.</text>
</comment>
<dbReference type="GO" id="GO:0038023">
    <property type="term" value="F:signaling receptor activity"/>
    <property type="evidence" value="ECO:0007669"/>
    <property type="project" value="InterPro"/>
</dbReference>
<reference evidence="15" key="1">
    <citation type="submission" date="2021-11" db="EMBL/GenBank/DDBJ databases">
        <title>BS-T2-15 a new species belonging to the Comamonadaceae family isolated from the soil of a French oak forest.</title>
        <authorList>
            <person name="Mieszkin S."/>
            <person name="Alain K."/>
        </authorList>
    </citation>
    <scope>NUCLEOTIDE SEQUENCE</scope>
    <source>
        <strain evidence="15">BS-T2-15</strain>
    </source>
</reference>
<keyword evidence="6 11" id="KW-0798">TonB box</keyword>
<keyword evidence="8 15" id="KW-0675">Receptor</keyword>
<dbReference type="InterPro" id="IPR036942">
    <property type="entry name" value="Beta-barrel_TonB_sf"/>
</dbReference>
<keyword evidence="7 10" id="KW-0472">Membrane</keyword>
<gene>
    <name evidence="15" type="ORF">LPC04_10735</name>
</gene>
<dbReference type="InterPro" id="IPR010105">
    <property type="entry name" value="TonB_sidphr_rcpt"/>
</dbReference>
<dbReference type="EMBL" id="JAJLJH010000002">
    <property type="protein sequence ID" value="MCK9686180.1"/>
    <property type="molecule type" value="Genomic_DNA"/>
</dbReference>
<dbReference type="InterPro" id="IPR000531">
    <property type="entry name" value="Beta-barrel_TonB"/>
</dbReference>
<comment type="similarity">
    <text evidence="2 10 11">Belongs to the TonB-dependent receptor family.</text>
</comment>
<evidence type="ECO:0000256" key="4">
    <source>
        <dbReference type="ARBA" id="ARBA00022452"/>
    </source>
</evidence>
<dbReference type="AlphaFoldDB" id="A0A9X2C2L7"/>
<proteinExistence type="inferred from homology"/>
<dbReference type="NCBIfam" id="TIGR01783">
    <property type="entry name" value="TonB-siderophor"/>
    <property type="match status" value="1"/>
</dbReference>
<evidence type="ECO:0000313" key="15">
    <source>
        <dbReference type="EMBL" id="MCK9686180.1"/>
    </source>
</evidence>
<dbReference type="PANTHER" id="PTHR32552:SF83">
    <property type="entry name" value="BLR3904 PROTEIN"/>
    <property type="match status" value="1"/>
</dbReference>
<dbReference type="GO" id="GO:0015891">
    <property type="term" value="P:siderophore transport"/>
    <property type="evidence" value="ECO:0007669"/>
    <property type="project" value="InterPro"/>
</dbReference>
<dbReference type="PANTHER" id="PTHR32552">
    <property type="entry name" value="FERRICHROME IRON RECEPTOR-RELATED"/>
    <property type="match status" value="1"/>
</dbReference>
<dbReference type="CDD" id="cd01347">
    <property type="entry name" value="ligand_gated_channel"/>
    <property type="match status" value="1"/>
</dbReference>
<evidence type="ECO:0000256" key="2">
    <source>
        <dbReference type="ARBA" id="ARBA00009810"/>
    </source>
</evidence>
<evidence type="ECO:0000256" key="11">
    <source>
        <dbReference type="RuleBase" id="RU003357"/>
    </source>
</evidence>
<dbReference type="PROSITE" id="PS52016">
    <property type="entry name" value="TONB_DEPENDENT_REC_3"/>
    <property type="match status" value="1"/>
</dbReference>
<dbReference type="InterPro" id="IPR012910">
    <property type="entry name" value="Plug_dom"/>
</dbReference>
<dbReference type="GO" id="GO:0015344">
    <property type="term" value="F:siderophore uptake transmembrane transporter activity"/>
    <property type="evidence" value="ECO:0007669"/>
    <property type="project" value="TreeGrafter"/>
</dbReference>
<dbReference type="InterPro" id="IPR037066">
    <property type="entry name" value="Plug_dom_sf"/>
</dbReference>
<name>A0A9X2C2L7_9BURK</name>
<evidence type="ECO:0000256" key="10">
    <source>
        <dbReference type="PROSITE-ProRule" id="PRU01360"/>
    </source>
</evidence>
<dbReference type="Proteomes" id="UP001139353">
    <property type="component" value="Unassembled WGS sequence"/>
</dbReference>
<dbReference type="Gene3D" id="2.170.130.10">
    <property type="entry name" value="TonB-dependent receptor, plug domain"/>
    <property type="match status" value="1"/>
</dbReference>
<evidence type="ECO:0000256" key="7">
    <source>
        <dbReference type="ARBA" id="ARBA00023136"/>
    </source>
</evidence>
<evidence type="ECO:0000256" key="1">
    <source>
        <dbReference type="ARBA" id="ARBA00004571"/>
    </source>
</evidence>
<comment type="subcellular location">
    <subcellularLocation>
        <location evidence="1 10">Cell outer membrane</location>
        <topology evidence="1 10">Multi-pass membrane protein</topology>
    </subcellularLocation>
</comment>
<feature type="chain" id="PRO_5040927116" evidence="12">
    <location>
        <begin position="21"/>
        <end position="747"/>
    </location>
</feature>
<dbReference type="GO" id="GO:0009279">
    <property type="term" value="C:cell outer membrane"/>
    <property type="evidence" value="ECO:0007669"/>
    <property type="project" value="UniProtKB-SubCell"/>
</dbReference>
<protein>
    <submittedName>
        <fullName evidence="15">TonB-dependent siderophore receptor</fullName>
    </submittedName>
</protein>
<feature type="domain" description="TonB-dependent receptor plug" evidence="14">
    <location>
        <begin position="79"/>
        <end position="177"/>
    </location>
</feature>
<organism evidence="15 16">
    <name type="scientific">Scleromatobacter humisilvae</name>
    <dbReference type="NCBI Taxonomy" id="2897159"/>
    <lineage>
        <taxon>Bacteria</taxon>
        <taxon>Pseudomonadati</taxon>
        <taxon>Pseudomonadota</taxon>
        <taxon>Betaproteobacteria</taxon>
        <taxon>Burkholderiales</taxon>
        <taxon>Sphaerotilaceae</taxon>
        <taxon>Scleromatobacter</taxon>
    </lineage>
</organism>
<keyword evidence="3 10" id="KW-0813">Transport</keyword>
<evidence type="ECO:0000256" key="12">
    <source>
        <dbReference type="SAM" id="SignalP"/>
    </source>
</evidence>
<dbReference type="Pfam" id="PF00593">
    <property type="entry name" value="TonB_dep_Rec_b-barrel"/>
    <property type="match status" value="1"/>
</dbReference>
<keyword evidence="4 10" id="KW-1134">Transmembrane beta strand</keyword>
<evidence type="ECO:0000259" key="13">
    <source>
        <dbReference type="Pfam" id="PF00593"/>
    </source>
</evidence>
<feature type="signal peptide" evidence="12">
    <location>
        <begin position="1"/>
        <end position="20"/>
    </location>
</feature>
<evidence type="ECO:0000259" key="14">
    <source>
        <dbReference type="Pfam" id="PF07715"/>
    </source>
</evidence>
<evidence type="ECO:0000256" key="8">
    <source>
        <dbReference type="ARBA" id="ARBA00023170"/>
    </source>
</evidence>
<keyword evidence="16" id="KW-1185">Reference proteome</keyword>
<keyword evidence="5 10" id="KW-0812">Transmembrane</keyword>
<evidence type="ECO:0000256" key="9">
    <source>
        <dbReference type="ARBA" id="ARBA00023237"/>
    </source>
</evidence>
<dbReference type="Pfam" id="PF07715">
    <property type="entry name" value="Plug"/>
    <property type="match status" value="1"/>
</dbReference>
<dbReference type="SUPFAM" id="SSF56935">
    <property type="entry name" value="Porins"/>
    <property type="match status" value="1"/>
</dbReference>
<keyword evidence="12" id="KW-0732">Signal</keyword>